<sequence>MKVVSYMNQSLFSVIIPASADLSSVPREVVDMLGSNYKMKELDLKPGEARVALSSDEAIADIERQGYHTVQAKITSTIS</sequence>
<keyword evidence="2" id="KW-1185">Reference proteome</keyword>
<evidence type="ECO:0008006" key="3">
    <source>
        <dbReference type="Google" id="ProtNLM"/>
    </source>
</evidence>
<evidence type="ECO:0000313" key="2">
    <source>
        <dbReference type="Proteomes" id="UP001049200"/>
    </source>
</evidence>
<dbReference type="RefSeq" id="WP_217872422.1">
    <property type="nucleotide sequence ID" value="NZ_JAHSTU010000005.1"/>
</dbReference>
<dbReference type="EMBL" id="JAHSTU010000005">
    <property type="protein sequence ID" value="MBV4522183.1"/>
    <property type="molecule type" value="Genomic_DNA"/>
</dbReference>
<protein>
    <recommendedName>
        <fullName evidence="3">HMA domain-containing protein</fullName>
    </recommendedName>
</protein>
<reference evidence="1" key="1">
    <citation type="submission" date="2021-06" db="EMBL/GenBank/DDBJ databases">
        <title>Updating the genus Pseudomonas: Description of 43 new species and partition of the Pseudomonas putida group.</title>
        <authorList>
            <person name="Girard L."/>
            <person name="Lood C."/>
            <person name="Vandamme P."/>
            <person name="Rokni-Zadeh H."/>
            <person name="Van Noort V."/>
            <person name="Hofte M."/>
            <person name="Lavigne R."/>
            <person name="De Mot R."/>
        </authorList>
    </citation>
    <scope>NUCLEOTIDE SEQUENCE</scope>
    <source>
        <strain evidence="1">SWRI74</strain>
    </source>
</reference>
<comment type="caution">
    <text evidence="1">The sequence shown here is derived from an EMBL/GenBank/DDBJ whole genome shotgun (WGS) entry which is preliminary data.</text>
</comment>
<organism evidence="1 2">
    <name type="scientific">Pseudomonas azerbaijanoccidentalis</name>
    <dbReference type="NCBI Taxonomy" id="2842347"/>
    <lineage>
        <taxon>Bacteria</taxon>
        <taxon>Pseudomonadati</taxon>
        <taxon>Pseudomonadota</taxon>
        <taxon>Gammaproteobacteria</taxon>
        <taxon>Pseudomonadales</taxon>
        <taxon>Pseudomonadaceae</taxon>
        <taxon>Pseudomonas</taxon>
    </lineage>
</organism>
<dbReference type="Proteomes" id="UP001049200">
    <property type="component" value="Unassembled WGS sequence"/>
</dbReference>
<accession>A0ABS6QTE2</accession>
<gene>
    <name evidence="1" type="ORF">KVG88_19160</name>
</gene>
<evidence type="ECO:0000313" key="1">
    <source>
        <dbReference type="EMBL" id="MBV4522183.1"/>
    </source>
</evidence>
<proteinExistence type="predicted"/>
<name>A0ABS6QTE2_9PSED</name>